<evidence type="ECO:0000256" key="1">
    <source>
        <dbReference type="ARBA" id="ARBA00010587"/>
    </source>
</evidence>
<dbReference type="Proteomes" id="UP001281761">
    <property type="component" value="Unassembled WGS sequence"/>
</dbReference>
<evidence type="ECO:0000313" key="7">
    <source>
        <dbReference type="EMBL" id="KAK2963495.1"/>
    </source>
</evidence>
<protein>
    <recommendedName>
        <fullName evidence="6">TmcB/TmcC TPR repeats domain-containing protein</fullName>
    </recommendedName>
</protein>
<evidence type="ECO:0000256" key="5">
    <source>
        <dbReference type="SAM" id="Phobius"/>
    </source>
</evidence>
<comment type="caution">
    <text evidence="7">The sequence shown here is derived from an EMBL/GenBank/DDBJ whole genome shotgun (WGS) entry which is preliminary data.</text>
</comment>
<evidence type="ECO:0000256" key="4">
    <source>
        <dbReference type="SAM" id="MobiDB-lite"/>
    </source>
</evidence>
<evidence type="ECO:0000259" key="6">
    <source>
        <dbReference type="Pfam" id="PF25474"/>
    </source>
</evidence>
<feature type="region of interest" description="Disordered" evidence="4">
    <location>
        <begin position="462"/>
        <end position="507"/>
    </location>
</feature>
<keyword evidence="5" id="KW-0812">Transmembrane</keyword>
<feature type="transmembrane region" description="Helical" evidence="5">
    <location>
        <begin position="729"/>
        <end position="748"/>
    </location>
</feature>
<dbReference type="Gene3D" id="1.20.120.50">
    <property type="entry name" value="Hemerythrin-like"/>
    <property type="match status" value="1"/>
</dbReference>
<comment type="similarity">
    <text evidence="1">Belongs to the hemerythrin family.</text>
</comment>
<dbReference type="PANTHER" id="PTHR31600:SF2">
    <property type="entry name" value="GAMETE ENRICHED GENE 10 PROTEIN-RELATED"/>
    <property type="match status" value="1"/>
</dbReference>
<organism evidence="7 8">
    <name type="scientific">Blattamonas nauphoetae</name>
    <dbReference type="NCBI Taxonomy" id="2049346"/>
    <lineage>
        <taxon>Eukaryota</taxon>
        <taxon>Metamonada</taxon>
        <taxon>Preaxostyla</taxon>
        <taxon>Oxymonadida</taxon>
        <taxon>Blattamonas</taxon>
    </lineage>
</organism>
<feature type="transmembrane region" description="Helical" evidence="5">
    <location>
        <begin position="157"/>
        <end position="180"/>
    </location>
</feature>
<keyword evidence="5" id="KW-0472">Membrane</keyword>
<dbReference type="EMBL" id="JARBJD010000006">
    <property type="protein sequence ID" value="KAK2963495.1"/>
    <property type="molecule type" value="Genomic_DNA"/>
</dbReference>
<feature type="transmembrane region" description="Helical" evidence="5">
    <location>
        <begin position="186"/>
        <end position="207"/>
    </location>
</feature>
<evidence type="ECO:0000313" key="8">
    <source>
        <dbReference type="Proteomes" id="UP001281761"/>
    </source>
</evidence>
<dbReference type="Pfam" id="PF25474">
    <property type="entry name" value="TPR_TmcB"/>
    <property type="match status" value="1"/>
</dbReference>
<proteinExistence type="inferred from homology"/>
<feature type="compositionally biased region" description="Basic and acidic residues" evidence="4">
    <location>
        <begin position="467"/>
        <end position="483"/>
    </location>
</feature>
<gene>
    <name evidence="7" type="ORF">BLNAU_1538</name>
</gene>
<keyword evidence="3" id="KW-0408">Iron</keyword>
<keyword evidence="2" id="KW-0479">Metal-binding</keyword>
<feature type="transmembrane region" description="Helical" evidence="5">
    <location>
        <begin position="49"/>
        <end position="67"/>
    </location>
</feature>
<feature type="region of interest" description="Disordered" evidence="4">
    <location>
        <begin position="887"/>
        <end position="966"/>
    </location>
</feature>
<dbReference type="PANTHER" id="PTHR31600">
    <property type="entry name" value="TINY MACROCYSTS PROTEIN B-RELATED"/>
    <property type="match status" value="1"/>
</dbReference>
<feature type="region of interest" description="Disordered" evidence="4">
    <location>
        <begin position="809"/>
        <end position="844"/>
    </location>
</feature>
<accession>A0ABQ9YID5</accession>
<dbReference type="SUPFAM" id="SSF47188">
    <property type="entry name" value="Hemerythrin-like"/>
    <property type="match status" value="1"/>
</dbReference>
<keyword evidence="8" id="KW-1185">Reference proteome</keyword>
<feature type="transmembrane region" description="Helical" evidence="5">
    <location>
        <begin position="521"/>
        <end position="541"/>
    </location>
</feature>
<feature type="transmembrane region" description="Helical" evidence="5">
    <location>
        <begin position="125"/>
        <end position="145"/>
    </location>
</feature>
<evidence type="ECO:0000256" key="2">
    <source>
        <dbReference type="ARBA" id="ARBA00022723"/>
    </source>
</evidence>
<feature type="transmembrane region" description="Helical" evidence="5">
    <location>
        <begin position="1027"/>
        <end position="1050"/>
    </location>
</feature>
<feature type="compositionally biased region" description="Basic residues" evidence="4">
    <location>
        <begin position="487"/>
        <end position="498"/>
    </location>
</feature>
<feature type="transmembrane region" description="Helical" evidence="5">
    <location>
        <begin position="1261"/>
        <end position="1282"/>
    </location>
</feature>
<feature type="domain" description="TmcB/TmcC TPR repeats" evidence="6">
    <location>
        <begin position="355"/>
        <end position="465"/>
    </location>
</feature>
<keyword evidence="5" id="KW-1133">Transmembrane helix</keyword>
<feature type="compositionally biased region" description="Acidic residues" evidence="4">
    <location>
        <begin position="824"/>
        <end position="838"/>
    </location>
</feature>
<sequence>MNDDKRSVMTTGSASLLDGANIEPSSKRESFNNNMMYPAFYQPRKPKPYLYWVTWAICTLEFWALAWHNADYVNRFPSAYWCLHLFRNSPRHGGPFACSSGQFNALQIILVFGLVFGQRLLTDWAFWRAVVSIATTLFILAIILIQQPYYSQSSNSLVVVSYSVFLSLRFFHEICLIVIHYTGLQWLNYVFFGVGILGGAGISFLLIRMLDKQRQKAWILKKNDEGIYQPLVDLSQDNSDQLEQSLPVLKEAWQIEVATRFVVLDQFRTEEMIQYVDYFYQISIRRMRTKKKPQLAETELNYALFLQFVRKNTVKASMLIKQARMNHPSAVLKFILHALNKDLSKWNRRKDFNDIGGRGNDADNLSFKAMLSKAQELHENARYAQIDFFENLSLHKPNYSLVNKHVEEIVSAEKKAQVAYKELLASYPQNTAVLRSYGEMMRDVFRDEDTADYVFGKADEMEEDSTYSEHSDSNSAVDHESTQHSHTQQRKKKKKKKKTGENTADAQIQQLSNSSSARSGLLLYIIIDLIVVVLMSSGYIANHVIMSNGMTTNSESLSRLALTSSLLVSEVNLANYIALSLTHGIEWNYAREDTQINQTISLFDAQTNILSEAENLEKLLKEQLDSGTDMTVWEAADIPVYSVEFDAATNISTPPVVTRKSFVAASLEISRTCREVALLEDPKTEMSGFYERMLSIPLNVLQPVLSKGSSILAHHFTDYRSSESFTRTLYVILSCISFWVGGLLYILMNNRHMRLQRHDRKDIMKEVVEIPKTKFKSMIRALEGTEEEDNQNSTNDGTGDFAEEAADLNLDDDDDADDNGKQDGEEESEYTDATESQEADNQSQSFTTNNFSLMPQQYELISPSNLMAPMNAPNGGMFNPNMQNFGGLQGFPGMPGQTTSIITPEPKSKKKRKKDKKAERRNEEGDVEMTETQVIEEEVKADEEPKKKRRRRKKKQTDETDDQPALVWLNGPYKEKTTEDEEETGESRFLVRNAIDDAEWEEKMEKEVTVIRNTYHNFHTTNRRLGCLVWTAGFPLISAWICEFVIPVLYNRYLLSFDDAVFFSSLRNTQFPVLIFLAQRLVYPTEFMQLPTVIQFNDSTHPVWTDTSHLSTDKATLRSLLVGVTTYFEAIHSVCHFGVEKENLATYPLLQLSEDAHLKIDTNVELLMTGTDCYMSNQSDCTTDRLVRVPENMTGFNSLLMKIVEYVVQLSLEDLSNIDDTNEYYQYLMSSYRFDVREGLNLMTTSLTQMAMANSETAKTISLITMLLAVIVCVIIFFAVMLPKAFVARAISKQNERFRDLITVDTSDEEEGLTQLMTTGVVSFDNKRSQILDSARTLNLSIKRGESKGSITVTFQDLVTLTANTFAEEEEMMKKEGFDQKDRTAHRMQHVLIRQRLTLLGDQLASRDEAIETSTMRQIAQLYGHHFSTEDVKLGSWIVEQRSASQQNSS</sequence>
<dbReference type="InterPro" id="IPR057352">
    <property type="entry name" value="TPR_TmcB/C"/>
</dbReference>
<feature type="compositionally biased region" description="Acidic residues" evidence="4">
    <location>
        <begin position="925"/>
        <end position="941"/>
    </location>
</feature>
<name>A0ABQ9YID5_9EUKA</name>
<dbReference type="InterPro" id="IPR035938">
    <property type="entry name" value="Hemerythrin-like_sf"/>
</dbReference>
<evidence type="ECO:0000256" key="3">
    <source>
        <dbReference type="ARBA" id="ARBA00023004"/>
    </source>
</evidence>
<reference evidence="7 8" key="1">
    <citation type="journal article" date="2022" name="bioRxiv">
        <title>Genomics of Preaxostyla Flagellates Illuminates Evolutionary Transitions and the Path Towards Mitochondrial Loss.</title>
        <authorList>
            <person name="Novak L.V.F."/>
            <person name="Treitli S.C."/>
            <person name="Pyrih J."/>
            <person name="Halakuc P."/>
            <person name="Pipaliya S.V."/>
            <person name="Vacek V."/>
            <person name="Brzon O."/>
            <person name="Soukal P."/>
            <person name="Eme L."/>
            <person name="Dacks J.B."/>
            <person name="Karnkowska A."/>
            <person name="Elias M."/>
            <person name="Hampl V."/>
        </authorList>
    </citation>
    <scope>NUCLEOTIDE SEQUENCE [LARGE SCALE GENOMIC DNA]</scope>
    <source>
        <strain evidence="7">NAU3</strain>
        <tissue evidence="7">Gut</tissue>
    </source>
</reference>
<dbReference type="InterPro" id="IPR052994">
    <property type="entry name" value="Tiny_macrocysts_regulators"/>
</dbReference>